<feature type="region of interest" description="Disordered" evidence="1">
    <location>
        <begin position="62"/>
        <end position="82"/>
    </location>
</feature>
<feature type="non-terminal residue" evidence="2">
    <location>
        <position position="1"/>
    </location>
</feature>
<feature type="region of interest" description="Disordered" evidence="1">
    <location>
        <begin position="99"/>
        <end position="122"/>
    </location>
</feature>
<keyword evidence="3" id="KW-1185">Reference proteome</keyword>
<protein>
    <submittedName>
        <fullName evidence="2">Uncharacterized protein</fullName>
    </submittedName>
</protein>
<dbReference type="OrthoDB" id="695275at2759"/>
<evidence type="ECO:0000313" key="2">
    <source>
        <dbReference type="EMBL" id="TVU09077.1"/>
    </source>
</evidence>
<comment type="caution">
    <text evidence="2">The sequence shown here is derived from an EMBL/GenBank/DDBJ whole genome shotgun (WGS) entry which is preliminary data.</text>
</comment>
<evidence type="ECO:0000313" key="3">
    <source>
        <dbReference type="Proteomes" id="UP000324897"/>
    </source>
</evidence>
<accession>A0A5J9TCX9</accession>
<reference evidence="2 3" key="1">
    <citation type="journal article" date="2019" name="Sci. Rep.">
        <title>A high-quality genome of Eragrostis curvula grass provides insights into Poaceae evolution and supports new strategies to enhance forage quality.</title>
        <authorList>
            <person name="Carballo J."/>
            <person name="Santos B.A.C.M."/>
            <person name="Zappacosta D."/>
            <person name="Garbus I."/>
            <person name="Selva J.P."/>
            <person name="Gallo C.A."/>
            <person name="Diaz A."/>
            <person name="Albertini E."/>
            <person name="Caccamo M."/>
            <person name="Echenique V."/>
        </authorList>
    </citation>
    <scope>NUCLEOTIDE SEQUENCE [LARGE SCALE GENOMIC DNA]</scope>
    <source>
        <strain evidence="3">cv. Victoria</strain>
        <tissue evidence="2">Leaf</tissue>
    </source>
</reference>
<dbReference type="EMBL" id="RWGY01000039">
    <property type="protein sequence ID" value="TVU09077.1"/>
    <property type="molecule type" value="Genomic_DNA"/>
</dbReference>
<organism evidence="2 3">
    <name type="scientific">Eragrostis curvula</name>
    <name type="common">weeping love grass</name>
    <dbReference type="NCBI Taxonomy" id="38414"/>
    <lineage>
        <taxon>Eukaryota</taxon>
        <taxon>Viridiplantae</taxon>
        <taxon>Streptophyta</taxon>
        <taxon>Embryophyta</taxon>
        <taxon>Tracheophyta</taxon>
        <taxon>Spermatophyta</taxon>
        <taxon>Magnoliopsida</taxon>
        <taxon>Liliopsida</taxon>
        <taxon>Poales</taxon>
        <taxon>Poaceae</taxon>
        <taxon>PACMAD clade</taxon>
        <taxon>Chloridoideae</taxon>
        <taxon>Eragrostideae</taxon>
        <taxon>Eragrostidinae</taxon>
        <taxon>Eragrostis</taxon>
    </lineage>
</organism>
<dbReference type="Gramene" id="TVU09077">
    <property type="protein sequence ID" value="TVU09077"/>
    <property type="gene ID" value="EJB05_42517"/>
</dbReference>
<dbReference type="Proteomes" id="UP000324897">
    <property type="component" value="Chromosome 3"/>
</dbReference>
<dbReference type="AlphaFoldDB" id="A0A5J9TCX9"/>
<name>A0A5J9TCX9_9POAL</name>
<sequence length="122" mass="13066">MGCLPNSLQELEIFDCKAIRTLPKDGLPSSLRRLDVRRCGNEELKRHCRKLIGTIPIVEARSSRPASISPAPPASGPTASAGFGKSACVDHALDDVFLMPRPRRSRAGRDASRAGLLTASSS</sequence>
<evidence type="ECO:0000256" key="1">
    <source>
        <dbReference type="SAM" id="MobiDB-lite"/>
    </source>
</evidence>
<proteinExistence type="predicted"/>
<gene>
    <name evidence="2" type="ORF">EJB05_42517</name>
</gene>